<sequence length="609" mass="65373">MAQPQQPSLVPSEITVVRAASWRGFWATARARYLCLVGVSRPTNEYAAFGAVLAQIDATITTAKFRAAAPKQWPLAVQRVLRFCKPEVTLYTVSSYVHAQQVRQYTKVLPGQVVVTGAPRLDFVDTLTASKRREQLLAAAGIPETAAQLVLCRVPNAALANFAASLLEHESSFSDNNICVLIWPEHPEVAAPQRSGVSVRVVDPPDCFNPAWYAEFALVVTAQHEFAADAGVVAAPVLWYDAGSAVIPPQLNAAATNTATLVADILAAVTVPMRALTLRRAATQYAKRLHEAPDGAACERTVAALTALDAKQPRSCEVLLCHLGRQQNLDLEMLADYLHTAAPQLRQIWAVTDERAAVPVGAATALYGEPGWHKLQRSAALVLSGSTEVSELLRPVRRQQLIAVSQQLVVAGEVMEAPEFGVVRARFDALRPALVAATQHPTGVNPIVQRIAKTELGLLSGNPVLFDLRGYGEAEQAAVSAGQGQLIRPVADPRHLQKSLLQQLYAADGIVVDALGELLFAALLLRLPVAMDVAAPAEITALIPVPALVTDAEIEALLRGDSAPATWWQEHDVSAVLRQHFASTLEELTPGSCCEKIIAVTSPKYSTSL</sequence>
<dbReference type="Proteomes" id="UP000571183">
    <property type="component" value="Unassembled WGS sequence"/>
</dbReference>
<name>A0A840DH04_9MICO</name>
<dbReference type="AlphaFoldDB" id="A0A840DH04"/>
<comment type="caution">
    <text evidence="1">The sequence shown here is derived from an EMBL/GenBank/DDBJ whole genome shotgun (WGS) entry which is preliminary data.</text>
</comment>
<organism evidence="1 2">
    <name type="scientific">Canibacter oris</name>
    <dbReference type="NCBI Taxonomy" id="1365628"/>
    <lineage>
        <taxon>Bacteria</taxon>
        <taxon>Bacillati</taxon>
        <taxon>Actinomycetota</taxon>
        <taxon>Actinomycetes</taxon>
        <taxon>Micrococcales</taxon>
        <taxon>Microbacteriaceae</taxon>
        <taxon>Canibacter</taxon>
    </lineage>
</organism>
<proteinExistence type="predicted"/>
<dbReference type="RefSeq" id="WP_183304065.1">
    <property type="nucleotide sequence ID" value="NZ_JACIFD010000001.1"/>
</dbReference>
<reference evidence="1" key="1">
    <citation type="submission" date="2020-08" db="EMBL/GenBank/DDBJ databases">
        <title>Sequencing the genomes of 1000 actinobacteria strains.</title>
        <authorList>
            <person name="Klenk H.-P."/>
        </authorList>
    </citation>
    <scope>NUCLEOTIDE SEQUENCE [LARGE SCALE GENOMIC DNA]</scope>
    <source>
        <strain evidence="1">DSM 27064</strain>
    </source>
</reference>
<accession>A0A840DH04</accession>
<evidence type="ECO:0000313" key="1">
    <source>
        <dbReference type="EMBL" id="MBB4070752.1"/>
    </source>
</evidence>
<gene>
    <name evidence="1" type="ORF">F5897_000028</name>
</gene>
<keyword evidence="2" id="KW-1185">Reference proteome</keyword>
<protein>
    <submittedName>
        <fullName evidence="1">Uncharacterized protein</fullName>
    </submittedName>
</protein>
<dbReference type="EMBL" id="JACIFD010000001">
    <property type="protein sequence ID" value="MBB4070752.1"/>
    <property type="molecule type" value="Genomic_DNA"/>
</dbReference>
<evidence type="ECO:0000313" key="2">
    <source>
        <dbReference type="Proteomes" id="UP000571183"/>
    </source>
</evidence>